<accession>A0AAN9FI72</accession>
<gene>
    <name evidence="3" type="ORF">RIF29_17474</name>
</gene>
<organism evidence="3 4">
    <name type="scientific">Crotalaria pallida</name>
    <name type="common">Smooth rattlebox</name>
    <name type="synonym">Crotalaria striata</name>
    <dbReference type="NCBI Taxonomy" id="3830"/>
    <lineage>
        <taxon>Eukaryota</taxon>
        <taxon>Viridiplantae</taxon>
        <taxon>Streptophyta</taxon>
        <taxon>Embryophyta</taxon>
        <taxon>Tracheophyta</taxon>
        <taxon>Spermatophyta</taxon>
        <taxon>Magnoliopsida</taxon>
        <taxon>eudicotyledons</taxon>
        <taxon>Gunneridae</taxon>
        <taxon>Pentapetalae</taxon>
        <taxon>rosids</taxon>
        <taxon>fabids</taxon>
        <taxon>Fabales</taxon>
        <taxon>Fabaceae</taxon>
        <taxon>Papilionoideae</taxon>
        <taxon>50 kb inversion clade</taxon>
        <taxon>genistoids sensu lato</taxon>
        <taxon>core genistoids</taxon>
        <taxon>Crotalarieae</taxon>
        <taxon>Crotalaria</taxon>
    </lineage>
</organism>
<dbReference type="InterPro" id="IPR002213">
    <property type="entry name" value="UDP_glucos_trans"/>
</dbReference>
<dbReference type="GO" id="GO:0080044">
    <property type="term" value="F:quercetin 7-O-glucosyltransferase activity"/>
    <property type="evidence" value="ECO:0007669"/>
    <property type="project" value="TreeGrafter"/>
</dbReference>
<dbReference type="FunFam" id="3.40.50.2000:FF:000060">
    <property type="entry name" value="Glycosyltransferase"/>
    <property type="match status" value="1"/>
</dbReference>
<dbReference type="SUPFAM" id="SSF53756">
    <property type="entry name" value="UDP-Glycosyltransferase/glycogen phosphorylase"/>
    <property type="match status" value="1"/>
</dbReference>
<evidence type="ECO:0000313" key="4">
    <source>
        <dbReference type="Proteomes" id="UP001372338"/>
    </source>
</evidence>
<dbReference type="GO" id="GO:0080043">
    <property type="term" value="F:quercetin 3-O-glucosyltransferase activity"/>
    <property type="evidence" value="ECO:0007669"/>
    <property type="project" value="TreeGrafter"/>
</dbReference>
<reference evidence="3 4" key="1">
    <citation type="submission" date="2024-01" db="EMBL/GenBank/DDBJ databases">
        <title>The genomes of 5 underutilized Papilionoideae crops provide insights into root nodulation and disease resistanc.</title>
        <authorList>
            <person name="Yuan L."/>
        </authorList>
    </citation>
    <scope>NUCLEOTIDE SEQUENCE [LARGE SCALE GENOMIC DNA]</scope>
    <source>
        <strain evidence="3">ZHUSHIDOU_FW_LH</strain>
        <tissue evidence="3">Leaf</tissue>
    </source>
</reference>
<dbReference type="Proteomes" id="UP001372338">
    <property type="component" value="Unassembled WGS sequence"/>
</dbReference>
<comment type="caution">
    <text evidence="3">The sequence shown here is derived from an EMBL/GenBank/DDBJ whole genome shotgun (WGS) entry which is preliminary data.</text>
</comment>
<dbReference type="PANTHER" id="PTHR11926">
    <property type="entry name" value="GLUCOSYL/GLUCURONOSYL TRANSFERASES"/>
    <property type="match status" value="1"/>
</dbReference>
<dbReference type="FunFam" id="3.40.50.2000:FF:000120">
    <property type="entry name" value="UDP-glycosyltransferase 76C1"/>
    <property type="match status" value="1"/>
</dbReference>
<dbReference type="EMBL" id="JAYWIO010000003">
    <property type="protein sequence ID" value="KAK7276335.1"/>
    <property type="molecule type" value="Genomic_DNA"/>
</dbReference>
<evidence type="ECO:0000256" key="2">
    <source>
        <dbReference type="ARBA" id="ARBA00022679"/>
    </source>
</evidence>
<evidence type="ECO:0000313" key="3">
    <source>
        <dbReference type="EMBL" id="KAK7276335.1"/>
    </source>
</evidence>
<keyword evidence="2" id="KW-0808">Transferase</keyword>
<comment type="similarity">
    <text evidence="1">Belongs to the UDP-glycosyltransferase family.</text>
</comment>
<dbReference type="Gene3D" id="3.40.50.2000">
    <property type="entry name" value="Glycogen Phosphorylase B"/>
    <property type="match status" value="2"/>
</dbReference>
<proteinExistence type="inferred from homology"/>
<evidence type="ECO:0000256" key="1">
    <source>
        <dbReference type="ARBA" id="ARBA00009995"/>
    </source>
</evidence>
<dbReference type="Pfam" id="PF00201">
    <property type="entry name" value="UDPGT"/>
    <property type="match status" value="1"/>
</dbReference>
<sequence length="464" mass="52151">MAQKNGLRLVLLPLPLQGHLNPMLQLADILHSKGFSISIIHTSFNSPNPSNYPHLIFCCIQDCLTESESSTLDPLQLVIRLNIKCVTPFREMLAKVLSDVSDEPIACLISDALFYFTQGVANNFKLPRIVLRTTGVPSFVPFVLFPLLIERGYLPIKESQLEEAVTELPPLKVKDLPMMYTKESDKIDNFIKTVSSLVNETKASSGLIWNTFEELEPSALSYLNKEFDIPFFPIGPFHKYYPTASSPSSSSSSSLLAQDQSCISWLDKHKPQSVLYVSFGSLAAITETQFLDIAWGLGNSNVPFLWVVRPGMILGSEWLEPLPRGFVENLDGRGHIVKWAPQQEVLAHSAVGAFWTHSGWNSTLESICEGVPMICMPCFTDQKVNARYVSHVWKIGVQFERGVEREEIVKMIRILMEEREGVEIRDRILSLKEKVKLCWRQQGGSSYSSLDGLVNFILSLEPNK</sequence>
<name>A0AAN9FI72_CROPI</name>
<protein>
    <submittedName>
        <fullName evidence="3">Uncharacterized protein</fullName>
    </submittedName>
</protein>
<dbReference type="PANTHER" id="PTHR11926:SF1374">
    <property type="entry name" value="UDP-GLYCOSYLTRANSFERASE 76F1-RELATED"/>
    <property type="match status" value="1"/>
</dbReference>
<keyword evidence="4" id="KW-1185">Reference proteome</keyword>
<dbReference type="AlphaFoldDB" id="A0AAN9FI72"/>
<dbReference type="CDD" id="cd03784">
    <property type="entry name" value="GT1_Gtf-like"/>
    <property type="match status" value="1"/>
</dbReference>